<proteinExistence type="inferred from homology"/>
<dbReference type="EMBL" id="CM007654">
    <property type="protein sequence ID" value="ONI12952.1"/>
    <property type="molecule type" value="Genomic_DNA"/>
</dbReference>
<evidence type="ECO:0000256" key="4">
    <source>
        <dbReference type="ARBA" id="ARBA00022737"/>
    </source>
</evidence>
<dbReference type="HOGENOM" id="CLU_2175402_0_0_1"/>
<comment type="similarity">
    <text evidence="5">Belongs to the cysteine-rich repeat secretory protein family.</text>
</comment>
<gene>
    <name evidence="7" type="ORF">PRUPE_4G193700</name>
</gene>
<protein>
    <recommendedName>
        <fullName evidence="6">Gnk2-homologous domain-containing protein</fullName>
    </recommendedName>
</protein>
<evidence type="ECO:0000256" key="3">
    <source>
        <dbReference type="ARBA" id="ARBA00022729"/>
    </source>
</evidence>
<comment type="subcellular location">
    <subcellularLocation>
        <location evidence="1">Secreted</location>
    </subcellularLocation>
</comment>
<evidence type="ECO:0000313" key="8">
    <source>
        <dbReference type="Proteomes" id="UP000006882"/>
    </source>
</evidence>
<dbReference type="Gramene" id="ONI12952">
    <property type="protein sequence ID" value="ONI12952"/>
    <property type="gene ID" value="PRUPE_4G193700"/>
</dbReference>
<evidence type="ECO:0000256" key="2">
    <source>
        <dbReference type="ARBA" id="ARBA00022525"/>
    </source>
</evidence>
<dbReference type="AlphaFoldDB" id="M5X5Y8"/>
<dbReference type="STRING" id="3760.M5X5Y8"/>
<dbReference type="Pfam" id="PF01657">
    <property type="entry name" value="Stress-antifung"/>
    <property type="match status" value="1"/>
</dbReference>
<sequence length="110" mass="12620">MDHVGYLLDSLIRMVVHSFQYKNVANDEYAIYLLESVTSCESCLSRANQQIRMPCTLNRGAIIWMFECFLKYSDTNFIGVIDTNNGIYLMSSKFGGDLTLIQLKVYQLLT</sequence>
<dbReference type="InterPro" id="IPR050581">
    <property type="entry name" value="CRR_secretory_protein"/>
</dbReference>
<keyword evidence="8" id="KW-1185">Reference proteome</keyword>
<keyword evidence="4" id="KW-0677">Repeat</keyword>
<dbReference type="Gene3D" id="3.30.430.20">
    <property type="entry name" value="Gnk2 domain, C-X8-C-X2-C motif"/>
    <property type="match status" value="1"/>
</dbReference>
<dbReference type="Proteomes" id="UP000006882">
    <property type="component" value="Chromosome G4"/>
</dbReference>
<reference evidence="7 8" key="1">
    <citation type="journal article" date="2013" name="Nat. Genet.">
        <title>The high-quality draft genome of peach (Prunus persica) identifies unique patterns of genetic diversity, domestication and genome evolution.</title>
        <authorList>
            <consortium name="International Peach Genome Initiative"/>
            <person name="Verde I."/>
            <person name="Abbott A.G."/>
            <person name="Scalabrin S."/>
            <person name="Jung S."/>
            <person name="Shu S."/>
            <person name="Marroni F."/>
            <person name="Zhebentyayeva T."/>
            <person name="Dettori M.T."/>
            <person name="Grimwood J."/>
            <person name="Cattonaro F."/>
            <person name="Zuccolo A."/>
            <person name="Rossini L."/>
            <person name="Jenkins J."/>
            <person name="Vendramin E."/>
            <person name="Meisel L.A."/>
            <person name="Decroocq V."/>
            <person name="Sosinski B."/>
            <person name="Prochnik S."/>
            <person name="Mitros T."/>
            <person name="Policriti A."/>
            <person name="Cipriani G."/>
            <person name="Dondini L."/>
            <person name="Ficklin S."/>
            <person name="Goodstein D.M."/>
            <person name="Xuan P."/>
            <person name="Del Fabbro C."/>
            <person name="Aramini V."/>
            <person name="Copetti D."/>
            <person name="Gonzalez S."/>
            <person name="Horner D.S."/>
            <person name="Falchi R."/>
            <person name="Lucas S."/>
            <person name="Mica E."/>
            <person name="Maldonado J."/>
            <person name="Lazzari B."/>
            <person name="Bielenberg D."/>
            <person name="Pirona R."/>
            <person name="Miculan M."/>
            <person name="Barakat A."/>
            <person name="Testolin R."/>
            <person name="Stella A."/>
            <person name="Tartarini S."/>
            <person name="Tonutti P."/>
            <person name="Arus P."/>
            <person name="Orellana A."/>
            <person name="Wells C."/>
            <person name="Main D."/>
            <person name="Vizzotto G."/>
            <person name="Silva H."/>
            <person name="Salamini F."/>
            <person name="Schmutz J."/>
            <person name="Morgante M."/>
            <person name="Rokhsar D.S."/>
        </authorList>
    </citation>
    <scope>NUCLEOTIDE SEQUENCE [LARGE SCALE GENOMIC DNA]</scope>
    <source>
        <strain evidence="8">cv. Nemared</strain>
    </source>
</reference>
<feature type="domain" description="Gnk2-homologous" evidence="6">
    <location>
        <begin position="37"/>
        <end position="74"/>
    </location>
</feature>
<name>M5X5Y8_PRUPE</name>
<dbReference type="CDD" id="cd23509">
    <property type="entry name" value="Gnk2-like"/>
    <property type="match status" value="1"/>
</dbReference>
<keyword evidence="3" id="KW-0732">Signal</keyword>
<dbReference type="GO" id="GO:0005576">
    <property type="term" value="C:extracellular region"/>
    <property type="evidence" value="ECO:0007669"/>
    <property type="project" value="UniProtKB-SubCell"/>
</dbReference>
<dbReference type="InterPro" id="IPR002902">
    <property type="entry name" value="GNK2"/>
</dbReference>
<evidence type="ECO:0000256" key="1">
    <source>
        <dbReference type="ARBA" id="ARBA00004613"/>
    </source>
</evidence>
<evidence type="ECO:0000256" key="5">
    <source>
        <dbReference type="ARBA" id="ARBA00038515"/>
    </source>
</evidence>
<organism evidence="7 8">
    <name type="scientific">Prunus persica</name>
    <name type="common">Peach</name>
    <name type="synonym">Amygdalus persica</name>
    <dbReference type="NCBI Taxonomy" id="3760"/>
    <lineage>
        <taxon>Eukaryota</taxon>
        <taxon>Viridiplantae</taxon>
        <taxon>Streptophyta</taxon>
        <taxon>Embryophyta</taxon>
        <taxon>Tracheophyta</taxon>
        <taxon>Spermatophyta</taxon>
        <taxon>Magnoliopsida</taxon>
        <taxon>eudicotyledons</taxon>
        <taxon>Gunneridae</taxon>
        <taxon>Pentapetalae</taxon>
        <taxon>rosids</taxon>
        <taxon>fabids</taxon>
        <taxon>Rosales</taxon>
        <taxon>Rosaceae</taxon>
        <taxon>Amygdaloideae</taxon>
        <taxon>Amygdaleae</taxon>
        <taxon>Prunus</taxon>
    </lineage>
</organism>
<keyword evidence="2" id="KW-0964">Secreted</keyword>
<dbReference type="PANTHER" id="PTHR32411">
    <property type="entry name" value="CYSTEINE-RICH REPEAT SECRETORY PROTEIN 38-RELATED"/>
    <property type="match status" value="1"/>
</dbReference>
<dbReference type="PANTHER" id="PTHR32411:SF43">
    <property type="entry name" value="CYSTEINE-RICH REPEAT SECRETORY PROTEIN 38"/>
    <property type="match status" value="1"/>
</dbReference>
<evidence type="ECO:0000313" key="7">
    <source>
        <dbReference type="EMBL" id="ONI12952.1"/>
    </source>
</evidence>
<dbReference type="InterPro" id="IPR038408">
    <property type="entry name" value="GNK2_sf"/>
</dbReference>
<evidence type="ECO:0000259" key="6">
    <source>
        <dbReference type="Pfam" id="PF01657"/>
    </source>
</evidence>
<accession>M5X5Y8</accession>